<protein>
    <recommendedName>
        <fullName evidence="2">BCAS3 WD40 domain-containing protein</fullName>
    </recommendedName>
</protein>
<keyword evidence="4" id="KW-1185">Reference proteome</keyword>
<accession>A0AAW0YXW3</accession>
<reference evidence="3 4" key="1">
    <citation type="journal article" date="2024" name="bioRxiv">
        <title>Comparative genomics of Cryptococcus and Kwoniella reveals pathogenesis evolution and contrasting karyotype dynamics via intercentromeric recombination or chromosome fusion.</title>
        <authorList>
            <person name="Coelho M.A."/>
            <person name="David-Palma M."/>
            <person name="Shea T."/>
            <person name="Bowers K."/>
            <person name="McGinley-Smith S."/>
            <person name="Mohammad A.W."/>
            <person name="Gnirke A."/>
            <person name="Yurkov A.M."/>
            <person name="Nowrousian M."/>
            <person name="Sun S."/>
            <person name="Cuomo C.A."/>
            <person name="Heitman J."/>
        </authorList>
    </citation>
    <scope>NUCLEOTIDE SEQUENCE [LARGE SCALE GENOMIC DNA]</scope>
    <source>
        <strain evidence="3 4">CBS 13917</strain>
    </source>
</reference>
<dbReference type="RefSeq" id="XP_066802018.1">
    <property type="nucleotide sequence ID" value="XM_066947604.1"/>
</dbReference>
<feature type="compositionally biased region" description="Polar residues" evidence="1">
    <location>
        <begin position="963"/>
        <end position="972"/>
    </location>
</feature>
<feature type="region of interest" description="Disordered" evidence="1">
    <location>
        <begin position="912"/>
        <end position="933"/>
    </location>
</feature>
<dbReference type="PANTHER" id="PTHR13268:SF0">
    <property type="entry name" value="BCAS3 MICROTUBULE ASSOCIATED CELL MIGRATION FACTOR"/>
    <property type="match status" value="1"/>
</dbReference>
<sequence>MPLSDHVDHDRRQRSDGRKNDRRSKASVNGNEKARRTGIPAVDVGDSKDSILSPIISHLSALSGLPSLKGFLPPSPTKQPAALVDDSNVRTAIGTGAEGSKAVWQEGDLSDGRGKVPLLLVWSKTYALQIFSVHDNVIPDDPHIHETFPAPEEMFSIPTIRYDDETERSSVSVGHVSSSSNNFEQVLSARLLERTAAWNEHGPLVAFTTITLASRKSSLGLLALAIVSLRTGTAISRIELGTGTAAAVHSATRAIAVAVSHPTPSIHLFDPVTFAPLHPSLPHLPHDPRTSLPVFAISGRLLAFATDEAPRAPGSDGLGTIVTASSSRRTSRTAATDCVGQTSLTTNEQSQQAALISSAVEIGGGVARGVWAGLKMGAKVASKARNTELARSAPTDSSSGGFASVESDVALEVESRSLEESRVLGDMTTTSSPAGGEWIKIVDLFPRLTRDARSAQPSHSNSPRTTSSSSADFRSTPAFETIAHFRLPTSSPHNRLEGVPTQVQTTRRSSDSKAYPISHLSFSSDGTQLLVAPTDGKSFHIVQIQPAGALRSEILSDCKGQVWHIYELRRGHTSAIVSDVRWDKMGRWVGVSTSKGTIHVFPITPSGGPPTAASHAITGVTNSSQMYPLSTTVLPIVRLWPGRHSVDSTLTPEQSPSTVKTTGATFGFLAHRQHPLLRQLLCQDIGIFRSLNGVLEVARISVRAVNQTESPTVPAPMQRRGSALTEMMRSKAFGEQSDLAAQSAIKAKWALPAGDDEFTLLATSGRTQKANGNGKSLTRSLARAEIQTHCTNPRILPSSVYLSHQVDFFAARPIDDYSPLSIIDVEARTHRLVFRHEVEAKSASSIEAKSFDEPLLSALHSVIEPRLSPQLPGLPNGYPYKAKWHSPIPIRSVTAGLGEGVDRMKREYARAQHIRTQRRQSETLANQLSFEEDAVFASGPDRDMEAFAEDDEDNSNSSPSSGVLPTTNTESSLAGDEKSDRDKEEWGEGWEEEYRRAVEDDGGPDDLVLGLMDEEEEERRKWELRQKALARQFAK</sequence>
<feature type="domain" description="BCAS3 WD40" evidence="2">
    <location>
        <begin position="515"/>
        <end position="626"/>
    </location>
</feature>
<feature type="region of interest" description="Disordered" evidence="1">
    <location>
        <begin position="490"/>
        <end position="510"/>
    </location>
</feature>
<feature type="compositionally biased region" description="Basic and acidic residues" evidence="1">
    <location>
        <begin position="975"/>
        <end position="999"/>
    </location>
</feature>
<name>A0AAW0YXW3_9TREE</name>
<evidence type="ECO:0000313" key="4">
    <source>
        <dbReference type="Proteomes" id="UP001388673"/>
    </source>
</evidence>
<dbReference type="EMBL" id="JBCAWK010000008">
    <property type="protein sequence ID" value="KAK8850587.1"/>
    <property type="molecule type" value="Genomic_DNA"/>
</dbReference>
<feature type="region of interest" description="Disordered" evidence="1">
    <location>
        <begin position="946"/>
        <end position="1008"/>
    </location>
</feature>
<dbReference type="KEGG" id="kne:92181764"/>
<feature type="compositionally biased region" description="Low complexity" evidence="1">
    <location>
        <begin position="457"/>
        <end position="470"/>
    </location>
</feature>
<feature type="region of interest" description="Disordered" evidence="1">
    <location>
        <begin position="1"/>
        <end position="43"/>
    </location>
</feature>
<comment type="caution">
    <text evidence="3">The sequence shown here is derived from an EMBL/GenBank/DDBJ whole genome shotgun (WGS) entry which is preliminary data.</text>
</comment>
<proteinExistence type="predicted"/>
<gene>
    <name evidence="3" type="ORF">IAR55_004506</name>
</gene>
<dbReference type="Pfam" id="PF21034">
    <property type="entry name" value="BCAS3_WD40"/>
    <property type="match status" value="1"/>
</dbReference>
<evidence type="ECO:0000313" key="3">
    <source>
        <dbReference type="EMBL" id="KAK8850587.1"/>
    </source>
</evidence>
<dbReference type="GO" id="GO:0042594">
    <property type="term" value="P:response to starvation"/>
    <property type="evidence" value="ECO:0007669"/>
    <property type="project" value="TreeGrafter"/>
</dbReference>
<feature type="compositionally biased region" description="Basic and acidic residues" evidence="1">
    <location>
        <begin position="1"/>
        <end position="19"/>
    </location>
</feature>
<evidence type="ECO:0000256" key="1">
    <source>
        <dbReference type="SAM" id="MobiDB-lite"/>
    </source>
</evidence>
<dbReference type="SUPFAM" id="SSF69322">
    <property type="entry name" value="Tricorn protease domain 2"/>
    <property type="match status" value="1"/>
</dbReference>
<dbReference type="GO" id="GO:0005737">
    <property type="term" value="C:cytoplasm"/>
    <property type="evidence" value="ECO:0007669"/>
    <property type="project" value="TreeGrafter"/>
</dbReference>
<dbReference type="InterPro" id="IPR048382">
    <property type="entry name" value="BCAS3_WD40"/>
</dbReference>
<dbReference type="PANTHER" id="PTHR13268">
    <property type="entry name" value="BREAST CARCINOMA AMPLIFIED SEQUENCE 3"/>
    <property type="match status" value="1"/>
</dbReference>
<dbReference type="GO" id="GO:0006914">
    <property type="term" value="P:autophagy"/>
    <property type="evidence" value="ECO:0007669"/>
    <property type="project" value="InterPro"/>
</dbReference>
<feature type="region of interest" description="Disordered" evidence="1">
    <location>
        <begin position="451"/>
        <end position="473"/>
    </location>
</feature>
<organism evidence="3 4">
    <name type="scientific">Kwoniella newhampshirensis</name>
    <dbReference type="NCBI Taxonomy" id="1651941"/>
    <lineage>
        <taxon>Eukaryota</taxon>
        <taxon>Fungi</taxon>
        <taxon>Dikarya</taxon>
        <taxon>Basidiomycota</taxon>
        <taxon>Agaricomycotina</taxon>
        <taxon>Tremellomycetes</taxon>
        <taxon>Tremellales</taxon>
        <taxon>Cryptococcaceae</taxon>
        <taxon>Kwoniella</taxon>
    </lineage>
</organism>
<dbReference type="GeneID" id="92181764"/>
<dbReference type="InterPro" id="IPR045142">
    <property type="entry name" value="BCAS3-like"/>
</dbReference>
<evidence type="ECO:0000259" key="2">
    <source>
        <dbReference type="Pfam" id="PF21034"/>
    </source>
</evidence>
<dbReference type="Proteomes" id="UP001388673">
    <property type="component" value="Unassembled WGS sequence"/>
</dbReference>
<dbReference type="AlphaFoldDB" id="A0AAW0YXW3"/>